<dbReference type="InterPro" id="IPR027238">
    <property type="entry name" value="RuvB-like"/>
</dbReference>
<keyword evidence="8 12" id="KW-0805">Transcription regulation</keyword>
<keyword evidence="3 12" id="KW-0547">Nucleotide-binding</keyword>
<dbReference type="Proteomes" id="UP000516314">
    <property type="component" value="Chromosome 3"/>
</dbReference>
<evidence type="ECO:0000259" key="13">
    <source>
        <dbReference type="SMART" id="SM00382"/>
    </source>
</evidence>
<dbReference type="EMBL" id="LR881468">
    <property type="protein sequence ID" value="CAD5325333.1"/>
    <property type="molecule type" value="Genomic_DNA"/>
</dbReference>
<evidence type="ECO:0000256" key="2">
    <source>
        <dbReference type="ARBA" id="ARBA00007519"/>
    </source>
</evidence>
<organism evidence="14 15">
    <name type="scientific">Arabidopsis thaliana</name>
    <name type="common">Mouse-ear cress</name>
    <dbReference type="NCBI Taxonomy" id="3702"/>
    <lineage>
        <taxon>Eukaryota</taxon>
        <taxon>Viridiplantae</taxon>
        <taxon>Streptophyta</taxon>
        <taxon>Embryophyta</taxon>
        <taxon>Tracheophyta</taxon>
        <taxon>Spermatophyta</taxon>
        <taxon>Magnoliopsida</taxon>
        <taxon>eudicotyledons</taxon>
        <taxon>Gunneridae</taxon>
        <taxon>Pentapetalae</taxon>
        <taxon>rosids</taxon>
        <taxon>malvids</taxon>
        <taxon>Brassicales</taxon>
        <taxon>Brassicaceae</taxon>
        <taxon>Camelineae</taxon>
        <taxon>Arabidopsis</taxon>
    </lineage>
</organism>
<dbReference type="InterPro" id="IPR027417">
    <property type="entry name" value="P-loop_NTPase"/>
</dbReference>
<sequence length="607" mass="67547">MKAKVIEKENCFVWLVKAPFRLLIMARDAYIRSITSCSGAGIYSGGGSSGFGQLSGNFQICDPPSTALPRSFTLTSAAHDQGCLTRGGQPTIAMRQSLSLDHRKNNRCVVVMGRIDEEMSCDDDDEFQEEDSFLDYELRLSETRDLTRIERIGAHSHIRGLGLDSVLEPRAVSEGMVGQIKARTAAGVTLELIRDGKISGRAILIAGQPGTGKIAIAMGIAKSLGQETPFTMIAGSEIFSLEMSKTEALTRAFRKAIGVRIKEETDVIEGEVVTISIDRPASSGGSVKKTGKITMKTTDMESNFDLGWKLIEALDKEKVQSGDVIVLDRFCGKITKLGRSFTRSRDFDVMGSKTKFVQCPEGELEKRKEVLHSVTLHEIDVINSRTQGYLALFTGDTGEIRSETREQIDTKVAEWREEGKAEIVPGVLFIDEVHMLDIECFSFLNRALENDMSPILVVATNRGMTTIRGTNQISAHGIPIDFLDRLLIITTQPYTQDEIRKILEIRCQEEDVEMNEEAKQLLTLIGCNTSRRYPIHLINAAALACLKRKGKVVEIQDIERVYRLFLDTKRSMQYLVEHESEYLFSVPIKNTQEATAGEETEHEAMEV</sequence>
<dbReference type="GO" id="GO:0005634">
    <property type="term" value="C:nucleus"/>
    <property type="evidence" value="ECO:0007669"/>
    <property type="project" value="UniProtKB-SubCell"/>
</dbReference>
<protein>
    <recommendedName>
        <fullName evidence="12">RuvB-like helicase</fullName>
        <ecNumber evidence="12">3.6.4.12</ecNumber>
    </recommendedName>
</protein>
<evidence type="ECO:0000256" key="7">
    <source>
        <dbReference type="ARBA" id="ARBA00022840"/>
    </source>
</evidence>
<keyword evidence="10" id="KW-0234">DNA repair</keyword>
<evidence type="ECO:0000313" key="14">
    <source>
        <dbReference type="EMBL" id="CAD5325333.1"/>
    </source>
</evidence>
<dbReference type="Gene3D" id="2.40.50.360">
    <property type="entry name" value="RuvB-like helicase, domain II"/>
    <property type="match status" value="1"/>
</dbReference>
<evidence type="ECO:0000256" key="5">
    <source>
        <dbReference type="ARBA" id="ARBA00022801"/>
    </source>
</evidence>
<reference evidence="14 15" key="1">
    <citation type="submission" date="2020-09" db="EMBL/GenBank/DDBJ databases">
        <authorList>
            <person name="Ashkenazy H."/>
        </authorList>
    </citation>
    <scope>NUCLEOTIDE SEQUENCE [LARGE SCALE GENOMIC DNA]</scope>
    <source>
        <strain evidence="15">cv. Cdm-0</strain>
    </source>
</reference>
<dbReference type="FunFam" id="1.10.8.60:FF:000010">
    <property type="entry name" value="RuvB-like helicase"/>
    <property type="match status" value="1"/>
</dbReference>
<evidence type="ECO:0000256" key="6">
    <source>
        <dbReference type="ARBA" id="ARBA00022806"/>
    </source>
</evidence>
<dbReference type="Gene3D" id="1.10.8.60">
    <property type="match status" value="1"/>
</dbReference>
<keyword evidence="6 12" id="KW-0347">Helicase</keyword>
<dbReference type="Pfam" id="PF06068">
    <property type="entry name" value="TIP49"/>
    <property type="match status" value="1"/>
</dbReference>
<evidence type="ECO:0000256" key="8">
    <source>
        <dbReference type="ARBA" id="ARBA00023015"/>
    </source>
</evidence>
<dbReference type="EC" id="3.6.4.12" evidence="12"/>
<evidence type="ECO:0000256" key="1">
    <source>
        <dbReference type="ARBA" id="ARBA00004123"/>
    </source>
</evidence>
<keyword evidence="11 12" id="KW-0539">Nucleus</keyword>
<evidence type="ECO:0000313" key="15">
    <source>
        <dbReference type="Proteomes" id="UP000516314"/>
    </source>
</evidence>
<feature type="domain" description="AAA+ ATPase" evidence="13">
    <location>
        <begin position="199"/>
        <end position="493"/>
    </location>
</feature>
<dbReference type="GO" id="GO:0016787">
    <property type="term" value="F:hydrolase activity"/>
    <property type="evidence" value="ECO:0007669"/>
    <property type="project" value="UniProtKB-KW"/>
</dbReference>
<dbReference type="InterPro" id="IPR041048">
    <property type="entry name" value="RuvB-like_C"/>
</dbReference>
<comment type="subcellular location">
    <subcellularLocation>
        <location evidence="1">Nucleus</location>
    </subcellularLocation>
</comment>
<proteinExistence type="inferred from homology"/>
<dbReference type="InterPro" id="IPR042487">
    <property type="entry name" value="RuvBL1/2_DNA/RNA_bd_dom"/>
</dbReference>
<keyword evidence="7 12" id="KW-0067">ATP-binding</keyword>
<evidence type="ECO:0000256" key="11">
    <source>
        <dbReference type="ARBA" id="ARBA00023242"/>
    </source>
</evidence>
<name>A0A7G2EPU3_ARATH</name>
<gene>
    <name evidence="14" type="ORF">AT9943_LOCUS13184</name>
</gene>
<evidence type="ECO:0000256" key="12">
    <source>
        <dbReference type="RuleBase" id="RU363048"/>
    </source>
</evidence>
<accession>A0A7G2EPU3</accession>
<evidence type="ECO:0000256" key="9">
    <source>
        <dbReference type="ARBA" id="ARBA00023163"/>
    </source>
</evidence>
<comment type="similarity">
    <text evidence="2 12">Belongs to the RuvB family.</text>
</comment>
<evidence type="ECO:0000256" key="3">
    <source>
        <dbReference type="ARBA" id="ARBA00022741"/>
    </source>
</evidence>
<dbReference type="GO" id="GO:0006281">
    <property type="term" value="P:DNA repair"/>
    <property type="evidence" value="ECO:0007669"/>
    <property type="project" value="UniProtKB-KW"/>
</dbReference>
<keyword evidence="4" id="KW-0227">DNA damage</keyword>
<dbReference type="InterPro" id="IPR010339">
    <property type="entry name" value="TIP49_P-loop"/>
</dbReference>
<dbReference type="FunFam" id="2.40.50.360:FF:000002">
    <property type="entry name" value="RuvB-like helicase"/>
    <property type="match status" value="1"/>
</dbReference>
<evidence type="ECO:0000256" key="4">
    <source>
        <dbReference type="ARBA" id="ARBA00022763"/>
    </source>
</evidence>
<dbReference type="GO" id="GO:0005524">
    <property type="term" value="F:ATP binding"/>
    <property type="evidence" value="ECO:0007669"/>
    <property type="project" value="UniProtKB-KW"/>
</dbReference>
<comment type="catalytic activity">
    <reaction evidence="12">
        <text>ATP + H2O = ADP + phosphate + H(+)</text>
        <dbReference type="Rhea" id="RHEA:13065"/>
        <dbReference type="ChEBI" id="CHEBI:15377"/>
        <dbReference type="ChEBI" id="CHEBI:15378"/>
        <dbReference type="ChEBI" id="CHEBI:30616"/>
        <dbReference type="ChEBI" id="CHEBI:43474"/>
        <dbReference type="ChEBI" id="CHEBI:456216"/>
        <dbReference type="EC" id="3.6.4.12"/>
    </reaction>
</comment>
<dbReference type="Pfam" id="PF17856">
    <property type="entry name" value="TIP49_C"/>
    <property type="match status" value="1"/>
</dbReference>
<evidence type="ECO:0000256" key="10">
    <source>
        <dbReference type="ARBA" id="ARBA00023204"/>
    </source>
</evidence>
<dbReference type="FunFam" id="3.40.50.300:FF:002221">
    <property type="entry name" value="RuvB-like 2"/>
    <property type="match status" value="2"/>
</dbReference>
<dbReference type="AlphaFoldDB" id="A0A7G2EPU3"/>
<keyword evidence="5 12" id="KW-0378">Hydrolase</keyword>
<dbReference type="SMART" id="SM00382">
    <property type="entry name" value="AAA"/>
    <property type="match status" value="1"/>
</dbReference>
<dbReference type="InterPro" id="IPR003593">
    <property type="entry name" value="AAA+_ATPase"/>
</dbReference>
<keyword evidence="9 12" id="KW-0804">Transcription</keyword>
<dbReference type="SUPFAM" id="SSF52540">
    <property type="entry name" value="P-loop containing nucleoside triphosphate hydrolases"/>
    <property type="match status" value="1"/>
</dbReference>
<dbReference type="PANTHER" id="PTHR11093">
    <property type="entry name" value="RUVB-RELATED REPTIN AND PONTIN"/>
    <property type="match status" value="1"/>
</dbReference>
<dbReference type="Gene3D" id="3.40.50.300">
    <property type="entry name" value="P-loop containing nucleotide triphosphate hydrolases"/>
    <property type="match status" value="1"/>
</dbReference>
<dbReference type="GO" id="GO:0003678">
    <property type="term" value="F:DNA helicase activity"/>
    <property type="evidence" value="ECO:0007669"/>
    <property type="project" value="UniProtKB-EC"/>
</dbReference>